<name>A0A183ELQ7_9BILA</name>
<gene>
    <name evidence="1" type="ORF">GPUH_LOCUS21898</name>
</gene>
<sequence>MKWNLKKYQSRLCCVHLLAATFDAPTVLIRRIAMEKLRWWKWKARRRLSEIRHRQHEVEIVVLVGALVTTERAENRLCLYEGSCIDYAGKSRAEIGEAQDIETEGRDRHPKHFKIDVSRPYALRKQPDRKRLFESTQKVVGGYSLLLKYEEKFGAFVDHIDGFHYSGDRLNYSNIQLIIT</sequence>
<dbReference type="AlphaFoldDB" id="A0A183ELQ7"/>
<dbReference type="Proteomes" id="UP000271098">
    <property type="component" value="Unassembled WGS sequence"/>
</dbReference>
<organism evidence="3">
    <name type="scientific">Gongylonema pulchrum</name>
    <dbReference type="NCBI Taxonomy" id="637853"/>
    <lineage>
        <taxon>Eukaryota</taxon>
        <taxon>Metazoa</taxon>
        <taxon>Ecdysozoa</taxon>
        <taxon>Nematoda</taxon>
        <taxon>Chromadorea</taxon>
        <taxon>Rhabditida</taxon>
        <taxon>Spirurina</taxon>
        <taxon>Spiruromorpha</taxon>
        <taxon>Spiruroidea</taxon>
        <taxon>Gongylonematidae</taxon>
        <taxon>Gongylonema</taxon>
    </lineage>
</organism>
<evidence type="ECO:0000313" key="3">
    <source>
        <dbReference type="WBParaSite" id="GPUH_0002192501-mRNA-1"/>
    </source>
</evidence>
<reference evidence="1 2" key="2">
    <citation type="submission" date="2018-11" db="EMBL/GenBank/DDBJ databases">
        <authorList>
            <consortium name="Pathogen Informatics"/>
        </authorList>
    </citation>
    <scope>NUCLEOTIDE SEQUENCE [LARGE SCALE GENOMIC DNA]</scope>
</reference>
<accession>A0A183ELQ7</accession>
<dbReference type="EMBL" id="UYRT01093757">
    <property type="protein sequence ID" value="VDN39149.1"/>
    <property type="molecule type" value="Genomic_DNA"/>
</dbReference>
<evidence type="ECO:0000313" key="2">
    <source>
        <dbReference type="Proteomes" id="UP000271098"/>
    </source>
</evidence>
<protein>
    <submittedName>
        <fullName evidence="1 3">Uncharacterized protein</fullName>
    </submittedName>
</protein>
<keyword evidence="2" id="KW-1185">Reference proteome</keyword>
<proteinExistence type="predicted"/>
<reference evidence="3" key="1">
    <citation type="submission" date="2016-06" db="UniProtKB">
        <authorList>
            <consortium name="WormBaseParasite"/>
        </authorList>
    </citation>
    <scope>IDENTIFICATION</scope>
</reference>
<dbReference type="WBParaSite" id="GPUH_0002192501-mRNA-1">
    <property type="protein sequence ID" value="GPUH_0002192501-mRNA-1"/>
    <property type="gene ID" value="GPUH_0002192501"/>
</dbReference>
<evidence type="ECO:0000313" key="1">
    <source>
        <dbReference type="EMBL" id="VDN39149.1"/>
    </source>
</evidence>